<dbReference type="Pfam" id="PF09990">
    <property type="entry name" value="DUF2231"/>
    <property type="match status" value="1"/>
</dbReference>
<name>A0A1L6JGD3_9SPHN</name>
<gene>
    <name evidence="3" type="ORF">BRX40_12610</name>
</gene>
<keyword evidence="1" id="KW-0812">Transmembrane</keyword>
<reference evidence="4" key="1">
    <citation type="submission" date="2016-12" db="EMBL/GenBank/DDBJ databases">
        <title>Whole genome sequencing of Sphingomonas sp. ABOJV.</title>
        <authorList>
            <person name="Conlan S."/>
            <person name="Thomas P.J."/>
            <person name="Mullikin J."/>
            <person name="Palmore T.N."/>
            <person name="Frank K.M."/>
            <person name="Segre J.A."/>
        </authorList>
    </citation>
    <scope>NUCLEOTIDE SEQUENCE [LARGE SCALE GENOMIC DNA]</scope>
    <source>
        <strain evidence="4">ABOJV</strain>
    </source>
</reference>
<dbReference type="STRING" id="93064.BRX40_12610"/>
<evidence type="ECO:0000256" key="1">
    <source>
        <dbReference type="SAM" id="Phobius"/>
    </source>
</evidence>
<dbReference type="InterPro" id="IPR019251">
    <property type="entry name" value="DUF2231_TM"/>
</dbReference>
<dbReference type="KEGG" id="skr:BRX40_12610"/>
<feature type="transmembrane region" description="Helical" evidence="1">
    <location>
        <begin position="44"/>
        <end position="65"/>
    </location>
</feature>
<dbReference type="EMBL" id="CP018820">
    <property type="protein sequence ID" value="APR55016.1"/>
    <property type="molecule type" value="Genomic_DNA"/>
</dbReference>
<protein>
    <recommendedName>
        <fullName evidence="2">DUF2231 domain-containing protein</fullName>
    </recommendedName>
</protein>
<feature type="domain" description="DUF2231" evidence="2">
    <location>
        <begin position="41"/>
        <end position="163"/>
    </location>
</feature>
<keyword evidence="1" id="KW-0472">Membrane</keyword>
<evidence type="ECO:0000313" key="3">
    <source>
        <dbReference type="EMBL" id="APR55016.1"/>
    </source>
</evidence>
<dbReference type="Proteomes" id="UP000185161">
    <property type="component" value="Chromosome"/>
</dbReference>
<proteinExistence type="predicted"/>
<feature type="transmembrane region" description="Helical" evidence="1">
    <location>
        <begin position="113"/>
        <end position="130"/>
    </location>
</feature>
<dbReference type="AlphaFoldDB" id="A0A1L6JGD3"/>
<feature type="transmembrane region" description="Helical" evidence="1">
    <location>
        <begin position="142"/>
        <end position="165"/>
    </location>
</feature>
<feature type="transmembrane region" description="Helical" evidence="1">
    <location>
        <begin position="77"/>
        <end position="101"/>
    </location>
</feature>
<keyword evidence="4" id="KW-1185">Reference proteome</keyword>
<accession>A0A1L6JGD3</accession>
<sequence length="174" mass="19268">MQGHAMEAMNADAMDMGHGDQADDRRTKSFGERLLSWLGRLHSVVIHFPIAMIVGAFAVELFGWWRGTTAWRETARAMLVVAAIGAVTAMILGWFAGGFYLTDRNPILTIHRWLGTAIAAATLFLVWLTIRSRRNPAEPRGLYWWTLGTLTVAVAVQGFLGGTFMHGGIRHLAF</sequence>
<keyword evidence="1" id="KW-1133">Transmembrane helix</keyword>
<evidence type="ECO:0000313" key="4">
    <source>
        <dbReference type="Proteomes" id="UP000185161"/>
    </source>
</evidence>
<evidence type="ECO:0000259" key="2">
    <source>
        <dbReference type="Pfam" id="PF09990"/>
    </source>
</evidence>
<organism evidence="3 4">
    <name type="scientific">Sphingomonas koreensis</name>
    <dbReference type="NCBI Taxonomy" id="93064"/>
    <lineage>
        <taxon>Bacteria</taxon>
        <taxon>Pseudomonadati</taxon>
        <taxon>Pseudomonadota</taxon>
        <taxon>Alphaproteobacteria</taxon>
        <taxon>Sphingomonadales</taxon>
        <taxon>Sphingomonadaceae</taxon>
        <taxon>Sphingomonas</taxon>
    </lineage>
</organism>